<dbReference type="RefSeq" id="WP_068663532.1">
    <property type="nucleotide sequence ID" value="NZ_LYPB01000054.1"/>
</dbReference>
<protein>
    <submittedName>
        <fullName evidence="1">Uncharacterized protein</fullName>
    </submittedName>
</protein>
<sequence length="462" mass="53878">MKVKNSENSKVSLADQLSKLNKEELVTLLVHFSEEIKEVEQLLTLKFQDASSSEALASYKKMIRSHIKQNADRRGFVDYRSVSKAVVGAEMVMAKAEDVLERGLHLPAVQINFCVLHEMGDLLQSSDDSDGIVGDMIKQCLQFFDGVNSDLENMSSRDRADIFQLLLKESTHRNLEGWSEWQLSLMESALCLITNDKERAQWEQQLARLVNATNSSYIAEQVVLLQYQVIEKLDSPEEAATFLHANLNFSDFRKMAIDDAMQQQQWDKALKLVEEGERKDAGGLVDRWKKIRFDIYKATQQLDKQIVLAREFVSQGEYAFYVILQELSDKDEWQVERERILNELEHSRGWQTESLYRRLLTQEKETERLLHYVQKYNIYITEYYPYLVDEYGEEVHDLFVRYILRESADSTNRNQYRKVCQLVRHMIKAVGGDRAEKVVGQLRLAYPKRVAFIDELDKIKFN</sequence>
<dbReference type="Proteomes" id="UP000078454">
    <property type="component" value="Unassembled WGS sequence"/>
</dbReference>
<dbReference type="STRING" id="1850517.A8708_26210"/>
<proteinExistence type="predicted"/>
<dbReference type="AlphaFoldDB" id="A0A198AF70"/>
<evidence type="ECO:0000313" key="1">
    <source>
        <dbReference type="EMBL" id="OAS19720.1"/>
    </source>
</evidence>
<dbReference type="OrthoDB" id="26424at2"/>
<accession>A0A198AF70</accession>
<comment type="caution">
    <text evidence="1">The sequence shown here is derived from an EMBL/GenBank/DDBJ whole genome shotgun (WGS) entry which is preliminary data.</text>
</comment>
<keyword evidence="2" id="KW-1185">Reference proteome</keyword>
<gene>
    <name evidence="1" type="ORF">A8708_26210</name>
</gene>
<evidence type="ECO:0000313" key="2">
    <source>
        <dbReference type="Proteomes" id="UP000078454"/>
    </source>
</evidence>
<dbReference type="EMBL" id="LYPB01000054">
    <property type="protein sequence ID" value="OAS19720.1"/>
    <property type="molecule type" value="Genomic_DNA"/>
</dbReference>
<name>A0A198AF70_9BACL</name>
<reference evidence="1 2" key="1">
    <citation type="submission" date="2016-05" db="EMBL/GenBank/DDBJ databases">
        <title>Paenibacillus sp. 1ZS3-15 nov., isolated from the rhizosphere soil.</title>
        <authorList>
            <person name="Zhang X.X."/>
            <person name="Zhang J."/>
        </authorList>
    </citation>
    <scope>NUCLEOTIDE SEQUENCE [LARGE SCALE GENOMIC DNA]</scope>
    <source>
        <strain evidence="1 2">1ZS3-15</strain>
    </source>
</reference>
<organism evidence="1 2">
    <name type="scientific">Paenibacillus oryzisoli</name>
    <dbReference type="NCBI Taxonomy" id="1850517"/>
    <lineage>
        <taxon>Bacteria</taxon>
        <taxon>Bacillati</taxon>
        <taxon>Bacillota</taxon>
        <taxon>Bacilli</taxon>
        <taxon>Bacillales</taxon>
        <taxon>Paenibacillaceae</taxon>
        <taxon>Paenibacillus</taxon>
    </lineage>
</organism>